<comment type="caution">
    <text evidence="2">The sequence shown here is derived from an EMBL/GenBank/DDBJ whole genome shotgun (WGS) entry which is preliminary data.</text>
</comment>
<evidence type="ECO:0000313" key="2">
    <source>
        <dbReference type="EMBL" id="GMH24864.1"/>
    </source>
</evidence>
<evidence type="ECO:0000256" key="1">
    <source>
        <dbReference type="SAM" id="MobiDB-lite"/>
    </source>
</evidence>
<name>A0AAD3T8V6_NEPGR</name>
<proteinExistence type="predicted"/>
<accession>A0AAD3T8V6</accession>
<keyword evidence="3" id="KW-1185">Reference proteome</keyword>
<evidence type="ECO:0000313" key="3">
    <source>
        <dbReference type="Proteomes" id="UP001279734"/>
    </source>
</evidence>
<dbReference type="PANTHER" id="PTHR31066">
    <property type="entry name" value="OS05G0427100 PROTEIN-RELATED"/>
    <property type="match status" value="1"/>
</dbReference>
<dbReference type="Proteomes" id="UP001279734">
    <property type="component" value="Unassembled WGS sequence"/>
</dbReference>
<reference evidence="2" key="1">
    <citation type="submission" date="2023-05" db="EMBL/GenBank/DDBJ databases">
        <title>Nepenthes gracilis genome sequencing.</title>
        <authorList>
            <person name="Fukushima K."/>
        </authorList>
    </citation>
    <scope>NUCLEOTIDE SEQUENCE</scope>
    <source>
        <strain evidence="2">SING2019-196</strain>
    </source>
</reference>
<dbReference type="InterPro" id="IPR053198">
    <property type="entry name" value="Gynoecium_Dev_Regulator"/>
</dbReference>
<dbReference type="AlphaFoldDB" id="A0AAD3T8V6"/>
<organism evidence="2 3">
    <name type="scientific">Nepenthes gracilis</name>
    <name type="common">Slender pitcher plant</name>
    <dbReference type="NCBI Taxonomy" id="150966"/>
    <lineage>
        <taxon>Eukaryota</taxon>
        <taxon>Viridiplantae</taxon>
        <taxon>Streptophyta</taxon>
        <taxon>Embryophyta</taxon>
        <taxon>Tracheophyta</taxon>
        <taxon>Spermatophyta</taxon>
        <taxon>Magnoliopsida</taxon>
        <taxon>eudicotyledons</taxon>
        <taxon>Gunneridae</taxon>
        <taxon>Pentapetalae</taxon>
        <taxon>Caryophyllales</taxon>
        <taxon>Nepenthaceae</taxon>
        <taxon>Nepenthes</taxon>
    </lineage>
</organism>
<gene>
    <name evidence="2" type="ORF">Nepgr_026707</name>
</gene>
<dbReference type="EMBL" id="BSYO01000028">
    <property type="protein sequence ID" value="GMH24864.1"/>
    <property type="molecule type" value="Genomic_DNA"/>
</dbReference>
<sequence>MFAEHDRLKSKGNSKLRTFLFPSKPTIIETSQNPLSVTAAWSLEQRFFDAINGVVRTSKPTSSTSRPKSVSSSPSESVSPRSLSPASIEHSSFINTKTTFVNGLQGGFSRMHKVHSSPSICNIGSHKNFNTQLSNNPFHQNSHQQHQHYHVGYQSPFQPQHLQAQPLQMTQAESNKVVMSHGHISPLNAGYNYPLEKGYPGSGGHRKWGHLGDYAAAATANYWGHKLVRADSLPRSPRAPSDNIA</sequence>
<dbReference type="PANTHER" id="PTHR31066:SF47">
    <property type="entry name" value="PB1 DOMAIN-CONTAINING PROTEIN"/>
    <property type="match status" value="1"/>
</dbReference>
<feature type="region of interest" description="Disordered" evidence="1">
    <location>
        <begin position="57"/>
        <end position="87"/>
    </location>
</feature>
<protein>
    <submittedName>
        <fullName evidence="2">Uncharacterized protein</fullName>
    </submittedName>
</protein>